<dbReference type="EMBL" id="BSTX01000001">
    <property type="protein sequence ID" value="GLZ76372.1"/>
    <property type="molecule type" value="Genomic_DNA"/>
</dbReference>
<protein>
    <recommendedName>
        <fullName evidence="3">DUF4243 domain-containing protein</fullName>
    </recommendedName>
</protein>
<dbReference type="AlphaFoldDB" id="A0A9W6W1X3"/>
<dbReference type="Proteomes" id="UP001165079">
    <property type="component" value="Unassembled WGS sequence"/>
</dbReference>
<keyword evidence="2" id="KW-1185">Reference proteome</keyword>
<accession>A0A9W6W1X3</accession>
<organism evidence="1 2">
    <name type="scientific">Actinorhabdospora filicis</name>
    <dbReference type="NCBI Taxonomy" id="1785913"/>
    <lineage>
        <taxon>Bacteria</taxon>
        <taxon>Bacillati</taxon>
        <taxon>Actinomycetota</taxon>
        <taxon>Actinomycetes</taxon>
        <taxon>Micromonosporales</taxon>
        <taxon>Micromonosporaceae</taxon>
        <taxon>Actinorhabdospora</taxon>
    </lineage>
</organism>
<evidence type="ECO:0000313" key="1">
    <source>
        <dbReference type="EMBL" id="GLZ76372.1"/>
    </source>
</evidence>
<comment type="caution">
    <text evidence="1">The sequence shown here is derived from an EMBL/GenBank/DDBJ whole genome shotgun (WGS) entry which is preliminary data.</text>
</comment>
<sequence length="265" mass="27664">MSAAVLNGALAPTPFHRELAHRAWTDVLADWWPRLLSGIAADESHAVIATGQAVRALADADTPARRDALATALARWVAHAQPLPGVVPPRGRLTAAGALAGVPRMIIQRGDLAERLARLGHTPGWPASLTALRLTEPRELLRDLVSAALARYAGHAHGAPIMLARAAIAPNAVLRVLPYLPRDQWAASAARAWALSAALTAAYAPAAEADECPVPAASPDAAFAAALDNGDVPVLELAGTAMDAYARDGDKRALVAVARAVELFF</sequence>
<reference evidence="1" key="1">
    <citation type="submission" date="2023-03" db="EMBL/GenBank/DDBJ databases">
        <title>Actinorhabdospora filicis NBRC 111898.</title>
        <authorList>
            <person name="Ichikawa N."/>
            <person name="Sato H."/>
            <person name="Tonouchi N."/>
        </authorList>
    </citation>
    <scope>NUCLEOTIDE SEQUENCE</scope>
    <source>
        <strain evidence="1">NBRC 111898</strain>
    </source>
</reference>
<evidence type="ECO:0000313" key="2">
    <source>
        <dbReference type="Proteomes" id="UP001165079"/>
    </source>
</evidence>
<evidence type="ECO:0008006" key="3">
    <source>
        <dbReference type="Google" id="ProtNLM"/>
    </source>
</evidence>
<proteinExistence type="predicted"/>
<gene>
    <name evidence="1" type="ORF">Afil01_11790</name>
</gene>
<dbReference type="RefSeq" id="WP_285661552.1">
    <property type="nucleotide sequence ID" value="NZ_BSTX01000001.1"/>
</dbReference>
<name>A0A9W6W1X3_9ACTN</name>